<keyword evidence="3" id="KW-1185">Reference proteome</keyword>
<dbReference type="EMBL" id="CP009961">
    <property type="protein sequence ID" value="AKG39085.1"/>
    <property type="molecule type" value="Genomic_DNA"/>
</dbReference>
<sequence length="134" mass="14886">MKKANFIVFVLMMSLIIARHAYAQLPQPNIPQITDTLKFIASFAYWFVIFTVLIIMVVKLAYGRLQASTGVPGISSRGYTETWEAVSGLVWTLIILLAAPWIAYIAASALGLPQVPQLIVDVMTYIYTHNPLSP</sequence>
<feature type="transmembrane region" description="Helical" evidence="1">
    <location>
        <begin position="39"/>
        <end position="62"/>
    </location>
</feature>
<gene>
    <name evidence="2" type="ORF">MA03_07295</name>
</gene>
<dbReference type="RefSeq" id="WP_052884621.1">
    <property type="nucleotide sequence ID" value="NZ_CP009961.1"/>
</dbReference>
<dbReference type="Proteomes" id="UP000067434">
    <property type="component" value="Chromosome"/>
</dbReference>
<name>A0A0F7FIM6_9CREN</name>
<organism evidence="2 3">
    <name type="scientific">Infirmifilum uzonense</name>
    <dbReference type="NCBI Taxonomy" id="1550241"/>
    <lineage>
        <taxon>Archaea</taxon>
        <taxon>Thermoproteota</taxon>
        <taxon>Thermoprotei</taxon>
        <taxon>Thermofilales</taxon>
        <taxon>Thermofilaceae</taxon>
        <taxon>Infirmifilum</taxon>
    </lineage>
</organism>
<keyword evidence="1" id="KW-1133">Transmembrane helix</keyword>
<protein>
    <submittedName>
        <fullName evidence="2">Uncharacterized protein</fullName>
    </submittedName>
</protein>
<proteinExistence type="predicted"/>
<accession>A0A0F7FIM6</accession>
<evidence type="ECO:0000256" key="1">
    <source>
        <dbReference type="SAM" id="Phobius"/>
    </source>
</evidence>
<dbReference type="HOGENOM" id="CLU_1891554_0_0_2"/>
<reference evidence="2 3" key="1">
    <citation type="journal article" date="2015" name="Stand. Genomic Sci.">
        <title>Complete genome sequence of and proposal of Thermofilum uzonense sp. nov. a novel hyperthermophilic crenarchaeon and emended description of the genus Thermofilum.</title>
        <authorList>
            <person name="Toshchakov S.V."/>
            <person name="Korzhenkov A.A."/>
            <person name="Samarov N.I."/>
            <person name="Mazunin I.O."/>
            <person name="Mozhey O.I."/>
            <person name="Shmyr I.S."/>
            <person name="Derbikova K.S."/>
            <person name="Taranov E.A."/>
            <person name="Dominova I.N."/>
            <person name="Bonch-Osmolovskaya E.A."/>
            <person name="Patrushev M.V."/>
            <person name="Podosokorskaya O.A."/>
            <person name="Kublanov I.V."/>
        </authorList>
    </citation>
    <scope>NUCLEOTIDE SEQUENCE [LARGE SCALE GENOMIC DNA]</scope>
    <source>
        <strain evidence="2 3">1807-2</strain>
    </source>
</reference>
<keyword evidence="1" id="KW-0812">Transmembrane</keyword>
<evidence type="ECO:0000313" key="3">
    <source>
        <dbReference type="Proteomes" id="UP000067434"/>
    </source>
</evidence>
<dbReference type="STRING" id="1550241.MA03_07295"/>
<evidence type="ECO:0000313" key="2">
    <source>
        <dbReference type="EMBL" id="AKG39085.1"/>
    </source>
</evidence>
<dbReference type="AlphaFoldDB" id="A0A0F7FIM6"/>
<dbReference type="PATRIC" id="fig|1550241.5.peg.1509"/>
<dbReference type="GeneID" id="25402024"/>
<keyword evidence="1" id="KW-0472">Membrane</keyword>
<feature type="transmembrane region" description="Helical" evidence="1">
    <location>
        <begin position="83"/>
        <end position="107"/>
    </location>
</feature>
<dbReference type="KEGG" id="thf:MA03_07295"/>